<dbReference type="AlphaFoldDB" id="A0A2N3WE67"/>
<accession>A0A8E1VWJ8</accession>
<dbReference type="EMBL" id="JACJHR010000012">
    <property type="protein sequence ID" value="MBB2499659.1"/>
    <property type="molecule type" value="Genomic_DNA"/>
</dbReference>
<comment type="caution">
    <text evidence="2">The sequence shown here is derived from an EMBL/GenBank/DDBJ whole genome shotgun (WGS) entry which is preliminary data.</text>
</comment>
<dbReference type="Proteomes" id="UP000233750">
    <property type="component" value="Unassembled WGS sequence"/>
</dbReference>
<keyword evidence="3" id="KW-1185">Reference proteome</keyword>
<organism evidence="2 3">
    <name type="scientific">Amycolatopsis echigonensis</name>
    <dbReference type="NCBI Taxonomy" id="2576905"/>
    <lineage>
        <taxon>Bacteria</taxon>
        <taxon>Bacillati</taxon>
        <taxon>Actinomycetota</taxon>
        <taxon>Actinomycetes</taxon>
        <taxon>Pseudonocardiales</taxon>
        <taxon>Pseudonocardiaceae</taxon>
        <taxon>Amycolatopsis</taxon>
    </lineage>
</organism>
<gene>
    <name evidence="2" type="ORF">ATK30_2977</name>
    <name evidence="1" type="ORF">H5411_11045</name>
</gene>
<proteinExistence type="predicted"/>
<evidence type="ECO:0000313" key="2">
    <source>
        <dbReference type="EMBL" id="PKV92182.1"/>
    </source>
</evidence>
<name>A0A2N3WE67_9PSEU</name>
<sequence length="149" mass="15839">MSRKNVPNPELVTVDFAGTGPETYEAIAAEHGPKLSALADRSADPAEAAKLRELAAQLARLRTRSRADWLVLMRDLSESYRDIGRPAREAVTALVDAYTDACSADDRAASDSHHVNRALAILAARRPDAYAAVAAVLAAPGTDPGTEKC</sequence>
<protein>
    <submittedName>
        <fullName evidence="2">Uncharacterized protein</fullName>
    </submittedName>
</protein>
<reference evidence="2 3" key="1">
    <citation type="submission" date="2017-12" db="EMBL/GenBank/DDBJ databases">
        <title>Sequencing the genomes of 1000 Actinobacteria strains.</title>
        <authorList>
            <person name="Klenk H.-P."/>
        </authorList>
    </citation>
    <scope>NUCLEOTIDE SEQUENCE [LARGE SCALE GENOMIC DNA]</scope>
    <source>
        <strain evidence="2 3">DSM 45165</strain>
    </source>
</reference>
<reference evidence="1 4" key="2">
    <citation type="submission" date="2020-08" db="EMBL/GenBank/DDBJ databases">
        <title>Amycolatopsis echigonensis JCM 21831.</title>
        <authorList>
            <person name="Tedsree N."/>
            <person name="Kuncharoen N."/>
            <person name="Likhitwitayawuid K."/>
            <person name="Tanasupawat S."/>
        </authorList>
    </citation>
    <scope>NUCLEOTIDE SEQUENCE [LARGE SCALE GENOMIC DNA]</scope>
    <source>
        <strain evidence="1 4">JCM 21831</strain>
    </source>
</reference>
<dbReference type="EMBL" id="PJMY01000003">
    <property type="protein sequence ID" value="PKV92182.1"/>
    <property type="molecule type" value="Genomic_DNA"/>
</dbReference>
<evidence type="ECO:0000313" key="1">
    <source>
        <dbReference type="EMBL" id="MBB2499659.1"/>
    </source>
</evidence>
<evidence type="ECO:0000313" key="3">
    <source>
        <dbReference type="Proteomes" id="UP000233750"/>
    </source>
</evidence>
<dbReference type="RefSeq" id="WP_101436067.1">
    <property type="nucleotide sequence ID" value="NZ_JACJHR010000012.1"/>
</dbReference>
<dbReference type="Proteomes" id="UP000550260">
    <property type="component" value="Unassembled WGS sequence"/>
</dbReference>
<accession>A0A2N3WE67</accession>
<evidence type="ECO:0000313" key="4">
    <source>
        <dbReference type="Proteomes" id="UP000550260"/>
    </source>
</evidence>